<evidence type="ECO:0000256" key="5">
    <source>
        <dbReference type="ARBA" id="ARBA00023049"/>
    </source>
</evidence>
<evidence type="ECO:0000256" key="3">
    <source>
        <dbReference type="ARBA" id="ARBA00022801"/>
    </source>
</evidence>
<dbReference type="PANTHER" id="PTHR30471">
    <property type="entry name" value="DNA REPAIR PROTEIN RADC"/>
    <property type="match status" value="1"/>
</dbReference>
<dbReference type="InterPro" id="IPR025657">
    <property type="entry name" value="RadC_JAB"/>
</dbReference>
<evidence type="ECO:0000256" key="2">
    <source>
        <dbReference type="ARBA" id="ARBA00022723"/>
    </source>
</evidence>
<sequence length="187" mass="20156">RESAPAQGWLRERAQAHRAPGTEPIVLTGKPGSKCRPFLKVEKDAEKFAACNALADEVGPLDTPKKAFRIIGEAIGDEVNEVFGLVTLDLHLRMKSVAETGRGEPASVAAPMVPTLQAALIDGAYAVIIFHVHPSGIEAKPSKADKDTTKAFVESFETVGIHLLDHIIVGGDERKRSYYSFAEARAL</sequence>
<keyword evidence="5" id="KW-0482">Metalloprotease</keyword>
<dbReference type="GO" id="GO:0008237">
    <property type="term" value="F:metallopeptidase activity"/>
    <property type="evidence" value="ECO:0007669"/>
    <property type="project" value="UniProtKB-KW"/>
</dbReference>
<reference evidence="8" key="1">
    <citation type="journal article" date="2014" name="Front. Microbiol.">
        <title>High frequency of phylogenetically diverse reductive dehalogenase-homologous genes in deep subseafloor sedimentary metagenomes.</title>
        <authorList>
            <person name="Kawai M."/>
            <person name="Futagami T."/>
            <person name="Toyoda A."/>
            <person name="Takaki Y."/>
            <person name="Nishi S."/>
            <person name="Hori S."/>
            <person name="Arai W."/>
            <person name="Tsubouchi T."/>
            <person name="Morono Y."/>
            <person name="Uchiyama I."/>
            <person name="Ito T."/>
            <person name="Fujiyama A."/>
            <person name="Inagaki F."/>
            <person name="Takami H."/>
        </authorList>
    </citation>
    <scope>NUCLEOTIDE SEQUENCE</scope>
    <source>
        <strain evidence="8">Expedition CK06-06</strain>
    </source>
</reference>
<dbReference type="AlphaFoldDB" id="X0XWL0"/>
<dbReference type="GO" id="GO:0006508">
    <property type="term" value="P:proteolysis"/>
    <property type="evidence" value="ECO:0007669"/>
    <property type="project" value="UniProtKB-KW"/>
</dbReference>
<name>X0XWL0_9ZZZZ</name>
<feature type="non-terminal residue" evidence="8">
    <location>
        <position position="1"/>
    </location>
</feature>
<keyword evidence="2" id="KW-0479">Metal-binding</keyword>
<dbReference type="InterPro" id="IPR037518">
    <property type="entry name" value="MPN"/>
</dbReference>
<feature type="domain" description="MPN" evidence="7">
    <location>
        <begin position="60"/>
        <end position="187"/>
    </location>
</feature>
<feature type="region of interest" description="Disordered" evidence="6">
    <location>
        <begin position="1"/>
        <end position="26"/>
    </location>
</feature>
<dbReference type="Gene3D" id="3.40.140.10">
    <property type="entry name" value="Cytidine Deaminase, domain 2"/>
    <property type="match status" value="1"/>
</dbReference>
<proteinExistence type="predicted"/>
<dbReference type="PROSITE" id="PS50249">
    <property type="entry name" value="MPN"/>
    <property type="match status" value="1"/>
</dbReference>
<comment type="caution">
    <text evidence="8">The sequence shown here is derived from an EMBL/GenBank/DDBJ whole genome shotgun (WGS) entry which is preliminary data.</text>
</comment>
<gene>
    <name evidence="8" type="ORF">S01H1_72983</name>
</gene>
<keyword evidence="1" id="KW-0645">Protease</keyword>
<evidence type="ECO:0000256" key="1">
    <source>
        <dbReference type="ARBA" id="ARBA00022670"/>
    </source>
</evidence>
<dbReference type="InterPro" id="IPR001405">
    <property type="entry name" value="UPF0758"/>
</dbReference>
<accession>X0XWL0</accession>
<dbReference type="PANTHER" id="PTHR30471:SF3">
    <property type="entry name" value="UPF0758 PROTEIN YEES-RELATED"/>
    <property type="match status" value="1"/>
</dbReference>
<keyword evidence="4" id="KW-0862">Zinc</keyword>
<dbReference type="EMBL" id="BARS01048735">
    <property type="protein sequence ID" value="GAG39597.1"/>
    <property type="molecule type" value="Genomic_DNA"/>
</dbReference>
<dbReference type="Pfam" id="PF04002">
    <property type="entry name" value="RadC"/>
    <property type="match status" value="1"/>
</dbReference>
<evidence type="ECO:0000259" key="7">
    <source>
        <dbReference type="PROSITE" id="PS50249"/>
    </source>
</evidence>
<protein>
    <recommendedName>
        <fullName evidence="7">MPN domain-containing protein</fullName>
    </recommendedName>
</protein>
<keyword evidence="3" id="KW-0378">Hydrolase</keyword>
<evidence type="ECO:0000313" key="8">
    <source>
        <dbReference type="EMBL" id="GAG39597.1"/>
    </source>
</evidence>
<organism evidence="8">
    <name type="scientific">marine sediment metagenome</name>
    <dbReference type="NCBI Taxonomy" id="412755"/>
    <lineage>
        <taxon>unclassified sequences</taxon>
        <taxon>metagenomes</taxon>
        <taxon>ecological metagenomes</taxon>
    </lineage>
</organism>
<evidence type="ECO:0000256" key="4">
    <source>
        <dbReference type="ARBA" id="ARBA00022833"/>
    </source>
</evidence>
<evidence type="ECO:0000256" key="6">
    <source>
        <dbReference type="SAM" id="MobiDB-lite"/>
    </source>
</evidence>
<dbReference type="GO" id="GO:0046872">
    <property type="term" value="F:metal ion binding"/>
    <property type="evidence" value="ECO:0007669"/>
    <property type="project" value="UniProtKB-KW"/>
</dbReference>